<organism evidence="1 2">
    <name type="scientific">Sphingobacterium kitahiroshimense</name>
    <dbReference type="NCBI Taxonomy" id="470446"/>
    <lineage>
        <taxon>Bacteria</taxon>
        <taxon>Pseudomonadati</taxon>
        <taxon>Bacteroidota</taxon>
        <taxon>Sphingobacteriia</taxon>
        <taxon>Sphingobacteriales</taxon>
        <taxon>Sphingobacteriaceae</taxon>
        <taxon>Sphingobacterium</taxon>
    </lineage>
</organism>
<dbReference type="EMBL" id="JBDJNQ010000011">
    <property type="protein sequence ID" value="MEN5379784.1"/>
    <property type="molecule type" value="Genomic_DNA"/>
</dbReference>
<accession>A0ABV0BYB6</accession>
<keyword evidence="2" id="KW-1185">Reference proteome</keyword>
<name>A0ABV0BYB6_9SPHI</name>
<dbReference type="PROSITE" id="PS51257">
    <property type="entry name" value="PROKAR_LIPOPROTEIN"/>
    <property type="match status" value="1"/>
</dbReference>
<evidence type="ECO:0008006" key="3">
    <source>
        <dbReference type="Google" id="ProtNLM"/>
    </source>
</evidence>
<comment type="caution">
    <text evidence="1">The sequence shown here is derived from an EMBL/GenBank/DDBJ whole genome shotgun (WGS) entry which is preliminary data.</text>
</comment>
<dbReference type="RefSeq" id="WP_132841685.1">
    <property type="nucleotide sequence ID" value="NZ_JBDJLH010000001.1"/>
</dbReference>
<evidence type="ECO:0000313" key="2">
    <source>
        <dbReference type="Proteomes" id="UP001409291"/>
    </source>
</evidence>
<gene>
    <name evidence="1" type="ORF">ABE541_21135</name>
</gene>
<proteinExistence type="predicted"/>
<sequence>MKKLLLLFTIAHFLTSCNGHETKKMDNKIEKIATAKKDTIKINEIHLNSGLDKTLIPFGLNKDDNNNSAYNLNLDYEEFSFSPQQNFKFNDLNIGKIKSLIIYYLKEDNSAFTYELELEDNSNCELLIGEFNKNFGKHLFYQKNENTKEHPIFLDENGEQETRHIIEELIKWDDSQHDVSYFVSYKKNLTTNENKLTTIAISNAHKKYAEWIDFRSLSMVFPK</sequence>
<dbReference type="Proteomes" id="UP001409291">
    <property type="component" value="Unassembled WGS sequence"/>
</dbReference>
<protein>
    <recommendedName>
        <fullName evidence="3">Lipoprotein</fullName>
    </recommendedName>
</protein>
<reference evidence="1 2" key="1">
    <citation type="submission" date="2024-04" db="EMBL/GenBank/DDBJ databases">
        <title>WGS of bacteria from Torrens River.</title>
        <authorList>
            <person name="Wyrsch E.R."/>
            <person name="Drigo B."/>
        </authorList>
    </citation>
    <scope>NUCLEOTIDE SEQUENCE [LARGE SCALE GENOMIC DNA]</scope>
    <source>
        <strain evidence="1 2">TWI391</strain>
    </source>
</reference>
<evidence type="ECO:0000313" key="1">
    <source>
        <dbReference type="EMBL" id="MEN5379784.1"/>
    </source>
</evidence>